<gene>
    <name evidence="2" type="ORF">VNI00_007299</name>
</gene>
<proteinExistence type="inferred from homology"/>
<dbReference type="EMBL" id="JAYKXP010000023">
    <property type="protein sequence ID" value="KAK7045870.1"/>
    <property type="molecule type" value="Genomic_DNA"/>
</dbReference>
<dbReference type="Proteomes" id="UP001383192">
    <property type="component" value="Unassembled WGS sequence"/>
</dbReference>
<dbReference type="InterPro" id="IPR044053">
    <property type="entry name" value="AsaB-like"/>
</dbReference>
<comment type="similarity">
    <text evidence="1">Belongs to the asaB hydroxylase/desaturase family.</text>
</comment>
<evidence type="ECO:0000256" key="1">
    <source>
        <dbReference type="ARBA" id="ARBA00023604"/>
    </source>
</evidence>
<name>A0AAW0D3W9_9AGAR</name>
<evidence type="ECO:0008006" key="4">
    <source>
        <dbReference type="Google" id="ProtNLM"/>
    </source>
</evidence>
<dbReference type="PANTHER" id="PTHR34598:SF3">
    <property type="entry name" value="OXIDOREDUCTASE AN1597"/>
    <property type="match status" value="1"/>
</dbReference>
<evidence type="ECO:0000313" key="3">
    <source>
        <dbReference type="Proteomes" id="UP001383192"/>
    </source>
</evidence>
<keyword evidence="3" id="KW-1185">Reference proteome</keyword>
<organism evidence="2 3">
    <name type="scientific">Paramarasmius palmivorus</name>
    <dbReference type="NCBI Taxonomy" id="297713"/>
    <lineage>
        <taxon>Eukaryota</taxon>
        <taxon>Fungi</taxon>
        <taxon>Dikarya</taxon>
        <taxon>Basidiomycota</taxon>
        <taxon>Agaricomycotina</taxon>
        <taxon>Agaricomycetes</taxon>
        <taxon>Agaricomycetidae</taxon>
        <taxon>Agaricales</taxon>
        <taxon>Marasmiineae</taxon>
        <taxon>Marasmiaceae</taxon>
        <taxon>Paramarasmius</taxon>
    </lineage>
</organism>
<reference evidence="2 3" key="1">
    <citation type="submission" date="2024-01" db="EMBL/GenBank/DDBJ databases">
        <title>A draft genome for a cacao thread blight-causing isolate of Paramarasmius palmivorus.</title>
        <authorList>
            <person name="Baruah I.K."/>
            <person name="Bukari Y."/>
            <person name="Amoako-Attah I."/>
            <person name="Meinhardt L.W."/>
            <person name="Bailey B.A."/>
            <person name="Cohen S.P."/>
        </authorList>
    </citation>
    <scope>NUCLEOTIDE SEQUENCE [LARGE SCALE GENOMIC DNA]</scope>
    <source>
        <strain evidence="2 3">GH-12</strain>
    </source>
</reference>
<dbReference type="AlphaFoldDB" id="A0AAW0D3W9"/>
<sequence length="278" mass="31835">MSTLDTVSANLFYFSPPSDGSKARSYKYPPPPGIPEINFASVKHVVDIQNIRGQEGAFTLDNAGFQFIQHTSNHTSFTDDTKIEKEYYPESIEVIKQLTGASKVVLFDHTIRRRRDDNTDLDPKKRGPAPRVHVDQTPHSAINRVRRHLATDEAEDRLKRRFQIVNLWRPISHPAFDWPLALCDFRSINYKEDLVPAELVYRDMTGETFGVKYNTSHQWKYVKGMTPSEVVLIKCFDSIQEDSVAILTPHTAFEDLSAPPDVLPRESIEVRALVFYDK</sequence>
<dbReference type="GO" id="GO:0016491">
    <property type="term" value="F:oxidoreductase activity"/>
    <property type="evidence" value="ECO:0007669"/>
    <property type="project" value="InterPro"/>
</dbReference>
<evidence type="ECO:0000313" key="2">
    <source>
        <dbReference type="EMBL" id="KAK7045870.1"/>
    </source>
</evidence>
<comment type="caution">
    <text evidence="2">The sequence shown here is derived from an EMBL/GenBank/DDBJ whole genome shotgun (WGS) entry which is preliminary data.</text>
</comment>
<protein>
    <recommendedName>
        <fullName evidence="4">7alpha-cephem-methoxylase P8 chain</fullName>
    </recommendedName>
</protein>
<dbReference type="PANTHER" id="PTHR34598">
    <property type="entry name" value="BLL6449 PROTEIN"/>
    <property type="match status" value="1"/>
</dbReference>
<dbReference type="NCBIfam" id="NF041278">
    <property type="entry name" value="CmcJ_NvfI_EfuI"/>
    <property type="match status" value="1"/>
</dbReference>
<accession>A0AAW0D3W9</accession>